<reference evidence="1 2" key="1">
    <citation type="submission" date="2017-09" db="EMBL/GenBank/DDBJ databases">
        <authorList>
            <person name="Ehlers B."/>
            <person name="Leendertz F.H."/>
        </authorList>
    </citation>
    <scope>NUCLEOTIDE SEQUENCE [LARGE SCALE GENOMIC DNA]</scope>
    <source>
        <strain evidence="1 2">CGMCC 4.6857</strain>
    </source>
</reference>
<sequence>MQVARISLAAKRQIIGRIELRYSPGSHAAWGRFEGERGLDWLAAHRHRVDLTVGVGREADDRRLGFETEYGADSHWGDILITGDGAFFAWTAVRFDGDEVAYRETERVVLD</sequence>
<organism evidence="1 2">
    <name type="scientific">Paractinoplanes atraurantiacus</name>
    <dbReference type="NCBI Taxonomy" id="1036182"/>
    <lineage>
        <taxon>Bacteria</taxon>
        <taxon>Bacillati</taxon>
        <taxon>Actinomycetota</taxon>
        <taxon>Actinomycetes</taxon>
        <taxon>Micromonosporales</taxon>
        <taxon>Micromonosporaceae</taxon>
        <taxon>Paractinoplanes</taxon>
    </lineage>
</organism>
<accession>A0A285HFT9</accession>
<evidence type="ECO:0000313" key="1">
    <source>
        <dbReference type="EMBL" id="SNY34514.1"/>
    </source>
</evidence>
<proteinExistence type="predicted"/>
<protein>
    <submittedName>
        <fullName evidence="1">Uncharacterized protein</fullName>
    </submittedName>
</protein>
<dbReference type="EMBL" id="OBDY01000004">
    <property type="protein sequence ID" value="SNY34514.1"/>
    <property type="molecule type" value="Genomic_DNA"/>
</dbReference>
<evidence type="ECO:0000313" key="2">
    <source>
        <dbReference type="Proteomes" id="UP000219612"/>
    </source>
</evidence>
<keyword evidence="2" id="KW-1185">Reference proteome</keyword>
<name>A0A285HFT9_9ACTN</name>
<gene>
    <name evidence="1" type="ORF">SAMN05421748_104293</name>
</gene>
<dbReference type="Proteomes" id="UP000219612">
    <property type="component" value="Unassembled WGS sequence"/>
</dbReference>
<dbReference type="AlphaFoldDB" id="A0A285HFT9"/>